<dbReference type="OrthoDB" id="5759974at2"/>
<gene>
    <name evidence="1" type="ORF">EDI28_13635</name>
</gene>
<name>A0A3S3UKS9_9GAMM</name>
<dbReference type="RefSeq" id="WP_128784413.1">
    <property type="nucleotide sequence ID" value="NZ_JAKJSG010000027.1"/>
</dbReference>
<dbReference type="EMBL" id="RJLM01000005">
    <property type="protein sequence ID" value="RWX54787.1"/>
    <property type="molecule type" value="Genomic_DNA"/>
</dbReference>
<reference evidence="1 2" key="1">
    <citation type="submission" date="2018-11" db="EMBL/GenBank/DDBJ databases">
        <title>Photobacterium sp. BEI247 sp. nov., a marine bacterium isolated from Yongle Blue Hole in the South China Sea.</title>
        <authorList>
            <person name="Wang X."/>
        </authorList>
    </citation>
    <scope>NUCLEOTIDE SEQUENCE [LARGE SCALE GENOMIC DNA]</scope>
    <source>
        <strain evidence="2">BEI247</strain>
    </source>
</reference>
<evidence type="ECO:0000313" key="1">
    <source>
        <dbReference type="EMBL" id="RWX54787.1"/>
    </source>
</evidence>
<evidence type="ECO:0000313" key="2">
    <source>
        <dbReference type="Proteomes" id="UP000287563"/>
    </source>
</evidence>
<sequence>MNNTKYIAIALIFVVSVLYLLAAPKTDRAQSLGQFVEPVAESIETEFENAMKVPEEKVEVRSTEPIPLSSEQDTVLKENKGPDLEPITQQLALISAAYAAEIQYPPYSKPVSLSNKSYLEPNHFSAVEVPVLDGVHTASLSLVKFRFFYPEPIVVSLNTKLAISNIKYEFYDPTTKQVLAVEQTSSQSLVVKTNKDWPQEIRIKATIDFEQGSDILTADFNFYVPAAHLTAVGIPSSKEADMLIPLVLDVKQAGIYRIRANLYSLDGNIIAALNGKSKLGEGSEELILKAHQSVLTGTDGSYLLKDWVIERMSGYPGEKASFGISEQETIPLAPFDLSTLSKAFYVPSQEEQQRLDFLQQTANQ</sequence>
<proteinExistence type="predicted"/>
<protein>
    <submittedName>
        <fullName evidence="1">Uncharacterized protein</fullName>
    </submittedName>
</protein>
<dbReference type="Proteomes" id="UP000287563">
    <property type="component" value="Unassembled WGS sequence"/>
</dbReference>
<keyword evidence="2" id="KW-1185">Reference proteome</keyword>
<organism evidence="1 2">
    <name type="scientific">Photobacterium chitinilyticum</name>
    <dbReference type="NCBI Taxonomy" id="2485123"/>
    <lineage>
        <taxon>Bacteria</taxon>
        <taxon>Pseudomonadati</taxon>
        <taxon>Pseudomonadota</taxon>
        <taxon>Gammaproteobacteria</taxon>
        <taxon>Vibrionales</taxon>
        <taxon>Vibrionaceae</taxon>
        <taxon>Photobacterium</taxon>
    </lineage>
</organism>
<comment type="caution">
    <text evidence="1">The sequence shown here is derived from an EMBL/GenBank/DDBJ whole genome shotgun (WGS) entry which is preliminary data.</text>
</comment>
<dbReference type="AlphaFoldDB" id="A0A3S3UKS9"/>
<accession>A0A3S3UKS9</accession>